<dbReference type="Proteomes" id="UP000700815">
    <property type="component" value="Unassembled WGS sequence"/>
</dbReference>
<evidence type="ECO:0000259" key="3">
    <source>
        <dbReference type="Pfam" id="PF18885"/>
    </source>
</evidence>
<feature type="region of interest" description="Disordered" evidence="1">
    <location>
        <begin position="166"/>
        <end position="196"/>
    </location>
</feature>
<evidence type="ECO:0000313" key="5">
    <source>
        <dbReference type="Proteomes" id="UP000700815"/>
    </source>
</evidence>
<accession>A0ABS6WI08</accession>
<comment type="caution">
    <text evidence="4">The sequence shown here is derived from an EMBL/GenBank/DDBJ whole genome shotgun (WGS) entry which is preliminary data.</text>
</comment>
<proteinExistence type="predicted"/>
<feature type="compositionally biased region" description="Low complexity" evidence="1">
    <location>
        <begin position="171"/>
        <end position="189"/>
    </location>
</feature>
<protein>
    <recommendedName>
        <fullName evidence="3">DUF5648 domain-containing protein</fullName>
    </recommendedName>
</protein>
<dbReference type="RefSeq" id="WP_219059634.1">
    <property type="nucleotide sequence ID" value="NZ_JAHBBH010000062.1"/>
</dbReference>
<reference evidence="4 5" key="1">
    <citation type="submission" date="2021-05" db="EMBL/GenBank/DDBJ databases">
        <title>Phylogenetic classification of ten novel species belonging to the genus Bifidobacterium comprising B. colchicus sp. nov., B. abeli sp. nov., B. bicoloris sp. nov., B. guerezis sp. nov., B. rosaliae sp. nov., B. santillanensis sp. nov., B. argentati sp. nov., B. amazzoni sp. nov., B. pluviali sp. nov., and B. pinnaculum sp. nov.</title>
        <authorList>
            <person name="Lugli G.A."/>
            <person name="Ruiz Garcia L."/>
            <person name="Margolles A."/>
            <person name="Ventura M."/>
        </authorList>
    </citation>
    <scope>NUCLEOTIDE SEQUENCE [LARGE SCALE GENOMIC DNA]</scope>
    <source>
        <strain evidence="4 5">82T10</strain>
    </source>
</reference>
<sequence length="230" mass="25740">MRTRKIVSAMVALLTLIAGLCIMPMTAVTANAAWVQEGIAWMAPATGGTEVYRLANPRTGLHHYTTDANERDVLKNKRHWTYEGVAFHADTEGQPVYRVYNPRSQKHNYTMDSSERDILVQRHGWQYEGISWYVSDSATLPVYRALNQSNGEHLWTVDAKEYEALGKKPSKPNTPNNKPSTPSKPQTPTVQNGITPGAFCSPEGAKGIGKKNGVTYTCKYDDNGILRWRR</sequence>
<dbReference type="EMBL" id="JAHBBH010000062">
    <property type="protein sequence ID" value="MBW3093676.1"/>
    <property type="molecule type" value="Genomic_DNA"/>
</dbReference>
<evidence type="ECO:0000256" key="1">
    <source>
        <dbReference type="SAM" id="MobiDB-lite"/>
    </source>
</evidence>
<dbReference type="Pfam" id="PF18885">
    <property type="entry name" value="DUF5648"/>
    <property type="match status" value="1"/>
</dbReference>
<feature type="signal peptide" evidence="2">
    <location>
        <begin position="1"/>
        <end position="32"/>
    </location>
</feature>
<dbReference type="InterPro" id="IPR043708">
    <property type="entry name" value="DUF5648"/>
</dbReference>
<evidence type="ECO:0000256" key="2">
    <source>
        <dbReference type="SAM" id="SignalP"/>
    </source>
</evidence>
<feature type="chain" id="PRO_5047133870" description="DUF5648 domain-containing protein" evidence="2">
    <location>
        <begin position="33"/>
        <end position="230"/>
    </location>
</feature>
<evidence type="ECO:0000313" key="4">
    <source>
        <dbReference type="EMBL" id="MBW3093676.1"/>
    </source>
</evidence>
<name>A0ABS6WI08_9BIFI</name>
<organism evidence="4 5">
    <name type="scientific">Bifidobacterium miconis</name>
    <dbReference type="NCBI Taxonomy" id="2834435"/>
    <lineage>
        <taxon>Bacteria</taxon>
        <taxon>Bacillati</taxon>
        <taxon>Actinomycetota</taxon>
        <taxon>Actinomycetes</taxon>
        <taxon>Bifidobacteriales</taxon>
        <taxon>Bifidobacteriaceae</taxon>
        <taxon>Bifidobacterium</taxon>
    </lineage>
</organism>
<keyword evidence="2" id="KW-0732">Signal</keyword>
<feature type="domain" description="DUF5648" evidence="3">
    <location>
        <begin position="28"/>
        <end position="134"/>
    </location>
</feature>
<gene>
    <name evidence="4" type="ORF">KIH79_12270</name>
</gene>
<keyword evidence="5" id="KW-1185">Reference proteome</keyword>